<dbReference type="PROSITE" id="PS50887">
    <property type="entry name" value="GGDEF"/>
    <property type="match status" value="1"/>
</dbReference>
<dbReference type="CDD" id="cd00130">
    <property type="entry name" value="PAS"/>
    <property type="match status" value="1"/>
</dbReference>
<dbReference type="EMBL" id="JAKVPQ010000010">
    <property type="protein sequence ID" value="MCH4285984.1"/>
    <property type="molecule type" value="Genomic_DNA"/>
</dbReference>
<dbReference type="RefSeq" id="WP_117453545.1">
    <property type="nucleotide sequence ID" value="NZ_JAKVPQ010000010.1"/>
</dbReference>
<dbReference type="Pfam" id="PF00990">
    <property type="entry name" value="GGDEF"/>
    <property type="match status" value="1"/>
</dbReference>
<protein>
    <submittedName>
        <fullName evidence="4">EAL domain-containing protein</fullName>
    </submittedName>
</protein>
<dbReference type="Gene3D" id="3.30.70.270">
    <property type="match status" value="1"/>
</dbReference>
<dbReference type="Pfam" id="PF00563">
    <property type="entry name" value="EAL"/>
    <property type="match status" value="1"/>
</dbReference>
<feature type="domain" description="PAS" evidence="1">
    <location>
        <begin position="471"/>
        <end position="534"/>
    </location>
</feature>
<dbReference type="SUPFAM" id="SSF55785">
    <property type="entry name" value="PYP-like sensor domain (PAS domain)"/>
    <property type="match status" value="2"/>
</dbReference>
<dbReference type="InterPro" id="IPR050706">
    <property type="entry name" value="Cyclic-di-GMP_PDE-like"/>
</dbReference>
<feature type="domain" description="EAL" evidence="2">
    <location>
        <begin position="187"/>
        <end position="438"/>
    </location>
</feature>
<name>A0ABS9R8P3_9FIRM</name>
<dbReference type="InterPro" id="IPR000014">
    <property type="entry name" value="PAS"/>
</dbReference>
<dbReference type="Proteomes" id="UP001202402">
    <property type="component" value="Unassembled WGS sequence"/>
</dbReference>
<dbReference type="SUPFAM" id="SSF141868">
    <property type="entry name" value="EAL domain-like"/>
    <property type="match status" value="1"/>
</dbReference>
<dbReference type="SUPFAM" id="SSF55073">
    <property type="entry name" value="Nucleotide cyclase"/>
    <property type="match status" value="1"/>
</dbReference>
<feature type="domain" description="GGDEF" evidence="3">
    <location>
        <begin position="52"/>
        <end position="178"/>
    </location>
</feature>
<accession>A0ABS9R8P3</accession>
<comment type="caution">
    <text evidence="4">The sequence shown here is derived from an EMBL/GenBank/DDBJ whole genome shotgun (WGS) entry which is preliminary data.</text>
</comment>
<proteinExistence type="predicted"/>
<dbReference type="CDD" id="cd01948">
    <property type="entry name" value="EAL"/>
    <property type="match status" value="1"/>
</dbReference>
<reference evidence="4 5" key="1">
    <citation type="submission" date="2022-02" db="EMBL/GenBank/DDBJ databases">
        <title>Genome of Erysipelotrichaceae sp. nov. NSJ-176 isolated from human feces.</title>
        <authorList>
            <person name="Abdugheni R."/>
        </authorList>
    </citation>
    <scope>NUCLEOTIDE SEQUENCE [LARGE SCALE GENOMIC DNA]</scope>
    <source>
        <strain evidence="4 5">NSJ-176</strain>
    </source>
</reference>
<dbReference type="InterPro" id="IPR001633">
    <property type="entry name" value="EAL_dom"/>
</dbReference>
<dbReference type="NCBIfam" id="TIGR00254">
    <property type="entry name" value="GGDEF"/>
    <property type="match status" value="1"/>
</dbReference>
<dbReference type="InterPro" id="IPR035965">
    <property type="entry name" value="PAS-like_dom_sf"/>
</dbReference>
<sequence>MGPCRENELTEKIKMLEKELDYYKNYDALTNIYSKQSFYEHVGDILKQASPSQYELICADIEHFKLINDVYGTDLGDILLNRISIKLQEAFGKEACYGRIGADIFAICLPRVQGGDKAAETINEIFHSFSKDMEVIPSIGIYDIKVLDIPVSLMCDRAILAAKSVKGIYMKYYAYYDNSMRNVLLEEQELINGIDKSLENGEFEIYFQPKCNMNTNKITGAEVLVRWNHPQKGMISPKDFIPVFEKNGFIKKLDQFVWEESAKWLHKHAKEHKILPISVNISRIDIFGLDVQDIFQNLVKRYELDPSWMQLEITESAYSSRSDEIIFVINRLMNHGFTVLMDDFGSGYSSLNILKDINIDVLKMDMRFLDKQDRKSQDIIESVIRMAKWLNLKIIAEGVESKEQVDFLLKIGCLYAQGFYYYKPMPMDAFEKLLENRDLVDFEDNKMMLANDISLIKLKDLFHDDIVSEILLNNILGAVAIYRFDGNNVYVQKANEAYYKLHKFSMHNKNILEVMHPDDQQLFMDALKHSLNQRDSGTDTTVRYLYNEQILWLHVRLFFLSDTANGKILYASINDVSAYMNTLEELQMCEQSFRIAMDTDKITIFELDIASHMVTYSKQTQRAFGLHDCAMPAPEGFINHGTVCKGYEEIFAKTYEKIYKGEEHASCVIKARMADKNIVWNRITMTAIKNKSGKSIKAVGVVEQVDY</sequence>
<dbReference type="InterPro" id="IPR035919">
    <property type="entry name" value="EAL_sf"/>
</dbReference>
<evidence type="ECO:0000259" key="3">
    <source>
        <dbReference type="PROSITE" id="PS50887"/>
    </source>
</evidence>
<dbReference type="Gene3D" id="3.30.450.20">
    <property type="entry name" value="PAS domain"/>
    <property type="match status" value="2"/>
</dbReference>
<evidence type="ECO:0000313" key="4">
    <source>
        <dbReference type="EMBL" id="MCH4285984.1"/>
    </source>
</evidence>
<dbReference type="Gene3D" id="3.20.20.450">
    <property type="entry name" value="EAL domain"/>
    <property type="match status" value="1"/>
</dbReference>
<dbReference type="PANTHER" id="PTHR33121:SF70">
    <property type="entry name" value="SIGNALING PROTEIN YKOW"/>
    <property type="match status" value="1"/>
</dbReference>
<evidence type="ECO:0000259" key="2">
    <source>
        <dbReference type="PROSITE" id="PS50883"/>
    </source>
</evidence>
<keyword evidence="5" id="KW-1185">Reference proteome</keyword>
<dbReference type="InterPro" id="IPR029787">
    <property type="entry name" value="Nucleotide_cyclase"/>
</dbReference>
<dbReference type="PROSITE" id="PS50112">
    <property type="entry name" value="PAS"/>
    <property type="match status" value="1"/>
</dbReference>
<dbReference type="CDD" id="cd01949">
    <property type="entry name" value="GGDEF"/>
    <property type="match status" value="1"/>
</dbReference>
<dbReference type="InterPro" id="IPR000160">
    <property type="entry name" value="GGDEF_dom"/>
</dbReference>
<dbReference type="InterPro" id="IPR043128">
    <property type="entry name" value="Rev_trsase/Diguanyl_cyclase"/>
</dbReference>
<dbReference type="SMART" id="SM00052">
    <property type="entry name" value="EAL"/>
    <property type="match status" value="1"/>
</dbReference>
<evidence type="ECO:0000259" key="1">
    <source>
        <dbReference type="PROSITE" id="PS50112"/>
    </source>
</evidence>
<gene>
    <name evidence="4" type="ORF">LQE99_12720</name>
</gene>
<evidence type="ECO:0000313" key="5">
    <source>
        <dbReference type="Proteomes" id="UP001202402"/>
    </source>
</evidence>
<organism evidence="4 5">
    <name type="scientific">Amedibacillus hominis</name>
    <dbReference type="NCBI Taxonomy" id="2897776"/>
    <lineage>
        <taxon>Bacteria</taxon>
        <taxon>Bacillati</taxon>
        <taxon>Bacillota</taxon>
        <taxon>Erysipelotrichia</taxon>
        <taxon>Erysipelotrichales</taxon>
        <taxon>Erysipelotrichaceae</taxon>
        <taxon>Amedibacillus</taxon>
    </lineage>
</organism>
<dbReference type="SMART" id="SM00267">
    <property type="entry name" value="GGDEF"/>
    <property type="match status" value="1"/>
</dbReference>
<dbReference type="PROSITE" id="PS50883">
    <property type="entry name" value="EAL"/>
    <property type="match status" value="1"/>
</dbReference>
<dbReference type="PANTHER" id="PTHR33121">
    <property type="entry name" value="CYCLIC DI-GMP PHOSPHODIESTERASE PDEF"/>
    <property type="match status" value="1"/>
</dbReference>